<dbReference type="Proteomes" id="UP000383932">
    <property type="component" value="Unassembled WGS sequence"/>
</dbReference>
<proteinExistence type="inferred from homology"/>
<evidence type="ECO:0000256" key="5">
    <source>
        <dbReference type="ARBA" id="ARBA00022737"/>
    </source>
</evidence>
<evidence type="ECO:0000256" key="1">
    <source>
        <dbReference type="ARBA" id="ARBA00004141"/>
    </source>
</evidence>
<organism evidence="12 13">
    <name type="scientific">Ceratobasidium theobromae</name>
    <dbReference type="NCBI Taxonomy" id="1582974"/>
    <lineage>
        <taxon>Eukaryota</taxon>
        <taxon>Fungi</taxon>
        <taxon>Dikarya</taxon>
        <taxon>Basidiomycota</taxon>
        <taxon>Agaricomycotina</taxon>
        <taxon>Agaricomycetes</taxon>
        <taxon>Cantharellales</taxon>
        <taxon>Ceratobasidiaceae</taxon>
        <taxon>Ceratobasidium</taxon>
    </lineage>
</organism>
<dbReference type="CDD" id="cd05471">
    <property type="entry name" value="pepsin_like"/>
    <property type="match status" value="1"/>
</dbReference>
<dbReference type="OrthoDB" id="2747330at2759"/>
<evidence type="ECO:0000259" key="11">
    <source>
        <dbReference type="PROSITE" id="PS51767"/>
    </source>
</evidence>
<dbReference type="PROSITE" id="PS51767">
    <property type="entry name" value="PEPTIDASE_A1"/>
    <property type="match status" value="1"/>
</dbReference>
<evidence type="ECO:0000256" key="7">
    <source>
        <dbReference type="ARBA" id="ARBA00023136"/>
    </source>
</evidence>
<accession>A0A5N5QVD1</accession>
<evidence type="ECO:0000313" key="13">
    <source>
        <dbReference type="Proteomes" id="UP000383932"/>
    </source>
</evidence>
<dbReference type="InterPro" id="IPR052217">
    <property type="entry name" value="Mito/Peroxisomal_Carrier"/>
</dbReference>
<evidence type="ECO:0000256" key="6">
    <source>
        <dbReference type="ARBA" id="ARBA00022989"/>
    </source>
</evidence>
<keyword evidence="5" id="KW-0677">Repeat</keyword>
<dbReference type="InterPro" id="IPR021109">
    <property type="entry name" value="Peptidase_aspartic_dom_sf"/>
</dbReference>
<feature type="chain" id="PRO_5024304306" evidence="10">
    <location>
        <begin position="19"/>
        <end position="834"/>
    </location>
</feature>
<evidence type="ECO:0000256" key="3">
    <source>
        <dbReference type="ARBA" id="ARBA00022448"/>
    </source>
</evidence>
<dbReference type="PROSITE" id="PS50920">
    <property type="entry name" value="SOLCAR"/>
    <property type="match status" value="3"/>
</dbReference>
<keyword evidence="13" id="KW-1185">Reference proteome</keyword>
<feature type="repeat" description="Solcar" evidence="8">
    <location>
        <begin position="468"/>
        <end position="565"/>
    </location>
</feature>
<dbReference type="SUPFAM" id="SSF103506">
    <property type="entry name" value="Mitochondrial carrier"/>
    <property type="match status" value="1"/>
</dbReference>
<keyword evidence="7 8" id="KW-0472">Membrane</keyword>
<feature type="signal peptide" evidence="10">
    <location>
        <begin position="1"/>
        <end position="18"/>
    </location>
</feature>
<feature type="transmembrane region" description="Helical" evidence="9">
    <location>
        <begin position="588"/>
        <end position="609"/>
    </location>
</feature>
<evidence type="ECO:0000256" key="2">
    <source>
        <dbReference type="ARBA" id="ARBA00006375"/>
    </source>
</evidence>
<keyword evidence="4 8" id="KW-0812">Transmembrane</keyword>
<evidence type="ECO:0000256" key="8">
    <source>
        <dbReference type="PROSITE-ProRule" id="PRU00282"/>
    </source>
</evidence>
<protein>
    <submittedName>
        <fullName evidence="12">Peroxisomal adenine nucleotide transporter 1</fullName>
    </submittedName>
</protein>
<feature type="repeat" description="Solcar" evidence="8">
    <location>
        <begin position="582"/>
        <end position="671"/>
    </location>
</feature>
<comment type="similarity">
    <text evidence="2">Belongs to the mitochondrial carrier (TC 2.A.29) family.</text>
</comment>
<dbReference type="PANTHER" id="PTHR45939:SF1">
    <property type="entry name" value="MITOCHONDRIAL THIAMINE PYROPHOSPHATE CARRIER 1-RELATED"/>
    <property type="match status" value="1"/>
</dbReference>
<dbReference type="PANTHER" id="PTHR45939">
    <property type="entry name" value="PEROXISOMAL MEMBRANE PROTEIN PMP34-RELATED"/>
    <property type="match status" value="1"/>
</dbReference>
<feature type="domain" description="Peptidase A1" evidence="11">
    <location>
        <begin position="41"/>
        <end position="355"/>
    </location>
</feature>
<evidence type="ECO:0000256" key="10">
    <source>
        <dbReference type="SAM" id="SignalP"/>
    </source>
</evidence>
<sequence>MLSQVLSLSLLVIHGAGAAKTWASMPVHGPERIADMLPHRSQADVAIGTPPQNTSFMIDTTSYALFALTPDCIFCPTEGMYDPSFSSSAKPDPSLGHLGSDMFGGTGGNETLTLGGLLQDVGSPLIFIENLSSKFAIRFTGGHLGLFVPQRNETRREQSLLVRLDEQGQLLNPVWGLRLGGENPRLTIGALDPEEYEGEINWVPTINDTAMVQVDALKGYNGNTIPLDYPVSAWVDTLSKNIYLPDITPYIMNDSLIGPNQFINIYPPDNETFGVLCNGTQTPVVEFSVEINGVDYPVNQTDLIRPTSMMAATGYCNVGVMKSTTGISLGVTFLRSVYLAYRFPTGDCPGYWGFATPRGGKTPTSTQKPKSTPADAKTCLSFTTLSSTPTPTIAVNNGIPSSGQKYSVYNRPNDEWVTLRGVDDLPPLKVAGGIYGFGDVESRTGTSHLTSESPPHPSFIAMAQQEQLTPFGHALAGALGGVFSNAAVYPLDTAKTRIQATESSDVDKKGKKRGGSEHLSIIPLLLRILKEEGLRGCYGGFAASMANTFFTQYAYFFFYSFVRTAYLKRLSRKLPSGKIQQLSTSIELLLGAVAGALAQIFTLPVSVIATRQQLGKAKNVGNSKANSFVEVGREIVKEDGVAGLWAGIKPSMVLTVNPAITYGAFERIKSVILAGSESTKLTPGKSFLVGALSKTLATVVTYPYIMAKVRLQAGSSSIPGPESQDAESDSELRDIQGAEEGSLTASYAEVTKSGHVTQPRLSQPTKSKKPQRSAVALLAKVLREEGVLGWYQGMSAQIIKAVLSQALLFMLKDQFERYALVIMLLVRKFRASKA</sequence>
<evidence type="ECO:0000313" key="12">
    <source>
        <dbReference type="EMBL" id="KAB5595725.1"/>
    </source>
</evidence>
<gene>
    <name evidence="12" type="ORF">CTheo_738</name>
</gene>
<dbReference type="SUPFAM" id="SSF50630">
    <property type="entry name" value="Acid proteases"/>
    <property type="match status" value="1"/>
</dbReference>
<dbReference type="GO" id="GO:0016020">
    <property type="term" value="C:membrane"/>
    <property type="evidence" value="ECO:0007669"/>
    <property type="project" value="UniProtKB-SubCell"/>
</dbReference>
<name>A0A5N5QVD1_9AGAM</name>
<dbReference type="InterPro" id="IPR033121">
    <property type="entry name" value="PEPTIDASE_A1"/>
</dbReference>
<dbReference type="InterPro" id="IPR023395">
    <property type="entry name" value="MCP_dom_sf"/>
</dbReference>
<feature type="repeat" description="Solcar" evidence="8">
    <location>
        <begin position="681"/>
        <end position="818"/>
    </location>
</feature>
<dbReference type="Pfam" id="PF00026">
    <property type="entry name" value="Asp"/>
    <property type="match status" value="1"/>
</dbReference>
<dbReference type="GO" id="GO:0015217">
    <property type="term" value="F:ADP transmembrane transporter activity"/>
    <property type="evidence" value="ECO:0007669"/>
    <property type="project" value="TreeGrafter"/>
</dbReference>
<dbReference type="Gene3D" id="1.50.40.10">
    <property type="entry name" value="Mitochondrial carrier domain"/>
    <property type="match status" value="1"/>
</dbReference>
<dbReference type="Gene3D" id="2.40.70.10">
    <property type="entry name" value="Acid Proteases"/>
    <property type="match status" value="2"/>
</dbReference>
<dbReference type="Pfam" id="PF00153">
    <property type="entry name" value="Mito_carr"/>
    <property type="match status" value="4"/>
</dbReference>
<feature type="transmembrane region" description="Helical" evidence="9">
    <location>
        <begin position="549"/>
        <end position="567"/>
    </location>
</feature>
<dbReference type="InterPro" id="IPR034164">
    <property type="entry name" value="Pepsin-like_dom"/>
</dbReference>
<keyword evidence="6 9" id="KW-1133">Transmembrane helix</keyword>
<dbReference type="AlphaFoldDB" id="A0A5N5QVD1"/>
<dbReference type="EMBL" id="SSOP01000006">
    <property type="protein sequence ID" value="KAB5595725.1"/>
    <property type="molecule type" value="Genomic_DNA"/>
</dbReference>
<evidence type="ECO:0000256" key="4">
    <source>
        <dbReference type="ARBA" id="ARBA00022692"/>
    </source>
</evidence>
<evidence type="ECO:0000256" key="9">
    <source>
        <dbReference type="SAM" id="Phobius"/>
    </source>
</evidence>
<dbReference type="InterPro" id="IPR018108">
    <property type="entry name" value="MCP_transmembrane"/>
</dbReference>
<keyword evidence="3" id="KW-0813">Transport</keyword>
<comment type="caution">
    <text evidence="12">The sequence shown here is derived from an EMBL/GenBank/DDBJ whole genome shotgun (WGS) entry which is preliminary data.</text>
</comment>
<reference evidence="12 13" key="1">
    <citation type="journal article" date="2019" name="Fungal Biol. Biotechnol.">
        <title>Draft genome sequence of fastidious pathogen Ceratobasidium theobromae, which causes vascular-streak dieback in Theobroma cacao.</title>
        <authorList>
            <person name="Ali S.S."/>
            <person name="Asman A."/>
            <person name="Shao J."/>
            <person name="Firmansyah A.P."/>
            <person name="Susilo A.W."/>
            <person name="Rosmana A."/>
            <person name="McMahon P."/>
            <person name="Junaid M."/>
            <person name="Guest D."/>
            <person name="Kheng T.Y."/>
            <person name="Meinhardt L.W."/>
            <person name="Bailey B.A."/>
        </authorList>
    </citation>
    <scope>NUCLEOTIDE SEQUENCE [LARGE SCALE GENOMIC DNA]</scope>
    <source>
        <strain evidence="12 13">CT2</strain>
    </source>
</reference>
<comment type="subcellular location">
    <subcellularLocation>
        <location evidence="1">Membrane</location>
        <topology evidence="1">Multi-pass membrane protein</topology>
    </subcellularLocation>
</comment>
<keyword evidence="10" id="KW-0732">Signal</keyword>